<sequence length="618" mass="66830">MSGTPPVIPTALQQYNSYVVDPTWQTKFSIIWASVVGGAVLVSLPHFARAVRSRRAFTGLFGVWEDFNAQGHYDAIKDGVPHEKPVARGGRRIASALRTVGSVFLWSLPGLELCLGQILLIAAYLAIVLVCIIKDAPLMSNPNRAGFIALAQLPVVFLFATKNSVLSLLLGPGHGYEKLNYIHRWSGRAMFICGLVHGALWIRNHLEYDLAILGPQKETSGVAAFALLCVIVISSLKPVRKWFWQFFFVVHVLSFVAFFVTICYHTIYASPWIFPPLALYALDVLMRMFRYRIKDATLNAVDKQMTIIRVNDCDGGWTAGQHVRLRVFFSGRVFESHPLTILNAPSSTSCLSSPGGILLGARVRGDWSRALNTYATAESERTTPCCDDDGQTPLPAGAQVQVMLDGPYGGCAVDLGRHESVLLVAGGSGATFTLGLLDDIVGRCVRLGRRGGERTRRIEFAWCVRSFGSIEWFAPMLMEIATATARSATLDLHISIFVTCLCNPEAVPPIPNSEVTVRRPDVALLLNSLVSPGHEAADVEASSGVVKSSADVQTAAAGSELEDEKSEVTWVGTGGGVGVCASGPETLTREAHNAVARLGLVRGVELGGVALHTELFSL</sequence>
<dbReference type="GO" id="GO:0006826">
    <property type="term" value="P:iron ion transport"/>
    <property type="evidence" value="ECO:0007669"/>
    <property type="project" value="TreeGrafter"/>
</dbReference>
<dbReference type="HOGENOM" id="CLU_017408_2_0_1"/>
<feature type="domain" description="FAD-binding FR-type" evidence="12">
    <location>
        <begin position="286"/>
        <end position="414"/>
    </location>
</feature>
<dbReference type="InterPro" id="IPR013130">
    <property type="entry name" value="Fe3_Rdtase_TM_dom"/>
</dbReference>
<dbReference type="Gene3D" id="3.40.50.80">
    <property type="entry name" value="Nucleotide-binding domain of ferredoxin-NADP reductase (FNR) module"/>
    <property type="match status" value="1"/>
</dbReference>
<comment type="similarity">
    <text evidence="2">Belongs to the ferric reductase (FRE) family.</text>
</comment>
<dbReference type="AlphaFoldDB" id="A0A0C9SQG3"/>
<evidence type="ECO:0000259" key="12">
    <source>
        <dbReference type="PROSITE" id="PS51384"/>
    </source>
</evidence>
<evidence type="ECO:0000256" key="5">
    <source>
        <dbReference type="ARBA" id="ARBA00022982"/>
    </source>
</evidence>
<dbReference type="Pfam" id="PF08030">
    <property type="entry name" value="NAD_binding_6"/>
    <property type="match status" value="1"/>
</dbReference>
<gene>
    <name evidence="13" type="ORF">PLICRDRAFT_119089</name>
</gene>
<keyword evidence="9 11" id="KW-0472">Membrane</keyword>
<name>A0A0C9SQG3_PLICR</name>
<evidence type="ECO:0000256" key="6">
    <source>
        <dbReference type="ARBA" id="ARBA00022989"/>
    </source>
</evidence>
<evidence type="ECO:0000256" key="10">
    <source>
        <dbReference type="ARBA" id="ARBA00023180"/>
    </source>
</evidence>
<dbReference type="GO" id="GO:0000293">
    <property type="term" value="F:ferric-chelate reductase activity"/>
    <property type="evidence" value="ECO:0007669"/>
    <property type="project" value="UniProtKB-ARBA"/>
</dbReference>
<dbReference type="InterPro" id="IPR013121">
    <property type="entry name" value="Fe_red_NAD-bd_6"/>
</dbReference>
<dbReference type="PROSITE" id="PS51384">
    <property type="entry name" value="FAD_FR"/>
    <property type="match status" value="1"/>
</dbReference>
<keyword evidence="10" id="KW-0325">Glycoprotein</keyword>
<dbReference type="Pfam" id="PF01794">
    <property type="entry name" value="Ferric_reduct"/>
    <property type="match status" value="1"/>
</dbReference>
<keyword evidence="3" id="KW-0813">Transport</keyword>
<dbReference type="PANTHER" id="PTHR32361:SF9">
    <property type="entry name" value="FERRIC REDUCTASE TRANSMEMBRANE COMPONENT 3-RELATED"/>
    <property type="match status" value="1"/>
</dbReference>
<dbReference type="GO" id="GO:0015677">
    <property type="term" value="P:copper ion import"/>
    <property type="evidence" value="ECO:0007669"/>
    <property type="project" value="TreeGrafter"/>
</dbReference>
<dbReference type="InterPro" id="IPR039261">
    <property type="entry name" value="FNR_nucleotide-bd"/>
</dbReference>
<feature type="transmembrane region" description="Helical" evidence="11">
    <location>
        <begin position="113"/>
        <end position="133"/>
    </location>
</feature>
<evidence type="ECO:0000313" key="14">
    <source>
        <dbReference type="Proteomes" id="UP000053263"/>
    </source>
</evidence>
<evidence type="ECO:0000256" key="3">
    <source>
        <dbReference type="ARBA" id="ARBA00022448"/>
    </source>
</evidence>
<evidence type="ECO:0000256" key="9">
    <source>
        <dbReference type="ARBA" id="ARBA00023136"/>
    </source>
</evidence>
<keyword evidence="8" id="KW-0406">Ion transport</keyword>
<dbReference type="InterPro" id="IPR051410">
    <property type="entry name" value="Ferric/Cupric_Reductase"/>
</dbReference>
<feature type="transmembrane region" description="Helical" evidence="11">
    <location>
        <begin position="246"/>
        <end position="267"/>
    </location>
</feature>
<dbReference type="GO" id="GO:0006879">
    <property type="term" value="P:intracellular iron ion homeostasis"/>
    <property type="evidence" value="ECO:0007669"/>
    <property type="project" value="TreeGrafter"/>
</dbReference>
<feature type="transmembrane region" description="Helical" evidence="11">
    <location>
        <begin position="182"/>
        <end position="202"/>
    </location>
</feature>
<keyword evidence="4 11" id="KW-0812">Transmembrane</keyword>
<dbReference type="Proteomes" id="UP000053263">
    <property type="component" value="Unassembled WGS sequence"/>
</dbReference>
<evidence type="ECO:0000256" key="11">
    <source>
        <dbReference type="SAM" id="Phobius"/>
    </source>
</evidence>
<dbReference type="OrthoDB" id="3944240at2759"/>
<accession>A0A0C9SQG3</accession>
<evidence type="ECO:0000256" key="7">
    <source>
        <dbReference type="ARBA" id="ARBA00023002"/>
    </source>
</evidence>
<comment type="subcellular location">
    <subcellularLocation>
        <location evidence="1">Membrane</location>
        <topology evidence="1">Multi-pass membrane protein</topology>
    </subcellularLocation>
</comment>
<dbReference type="PANTHER" id="PTHR32361">
    <property type="entry name" value="FERRIC/CUPRIC REDUCTASE TRANSMEMBRANE COMPONENT"/>
    <property type="match status" value="1"/>
</dbReference>
<evidence type="ECO:0000313" key="13">
    <source>
        <dbReference type="EMBL" id="KII83722.1"/>
    </source>
</evidence>
<reference evidence="13 14" key="1">
    <citation type="submission" date="2014-06" db="EMBL/GenBank/DDBJ databases">
        <title>Evolutionary Origins and Diversification of the Mycorrhizal Mutualists.</title>
        <authorList>
            <consortium name="DOE Joint Genome Institute"/>
            <consortium name="Mycorrhizal Genomics Consortium"/>
            <person name="Kohler A."/>
            <person name="Kuo A."/>
            <person name="Nagy L.G."/>
            <person name="Floudas D."/>
            <person name="Copeland A."/>
            <person name="Barry K.W."/>
            <person name="Cichocki N."/>
            <person name="Veneault-Fourrey C."/>
            <person name="LaButti K."/>
            <person name="Lindquist E.A."/>
            <person name="Lipzen A."/>
            <person name="Lundell T."/>
            <person name="Morin E."/>
            <person name="Murat C."/>
            <person name="Riley R."/>
            <person name="Ohm R."/>
            <person name="Sun H."/>
            <person name="Tunlid A."/>
            <person name="Henrissat B."/>
            <person name="Grigoriev I.V."/>
            <person name="Hibbett D.S."/>
            <person name="Martin F."/>
        </authorList>
    </citation>
    <scope>NUCLEOTIDE SEQUENCE [LARGE SCALE GENOMIC DNA]</scope>
    <source>
        <strain evidence="13 14">FD-325 SS-3</strain>
    </source>
</reference>
<dbReference type="GO" id="GO:0005886">
    <property type="term" value="C:plasma membrane"/>
    <property type="evidence" value="ECO:0007669"/>
    <property type="project" value="TreeGrafter"/>
</dbReference>
<keyword evidence="5" id="KW-0249">Electron transport</keyword>
<keyword evidence="7" id="KW-0560">Oxidoreductase</keyword>
<dbReference type="Pfam" id="PF08022">
    <property type="entry name" value="FAD_binding_8"/>
    <property type="match status" value="1"/>
</dbReference>
<dbReference type="CDD" id="cd06186">
    <property type="entry name" value="NOX_Duox_like_FAD_NADP"/>
    <property type="match status" value="1"/>
</dbReference>
<organism evidence="13 14">
    <name type="scientific">Plicaturopsis crispa FD-325 SS-3</name>
    <dbReference type="NCBI Taxonomy" id="944288"/>
    <lineage>
        <taxon>Eukaryota</taxon>
        <taxon>Fungi</taxon>
        <taxon>Dikarya</taxon>
        <taxon>Basidiomycota</taxon>
        <taxon>Agaricomycotina</taxon>
        <taxon>Agaricomycetes</taxon>
        <taxon>Agaricomycetidae</taxon>
        <taxon>Amylocorticiales</taxon>
        <taxon>Amylocorticiaceae</taxon>
        <taxon>Plicatura</taxon>
        <taxon>Plicaturopsis crispa</taxon>
    </lineage>
</organism>
<protein>
    <recommendedName>
        <fullName evidence="12">FAD-binding FR-type domain-containing protein</fullName>
    </recommendedName>
</protein>
<dbReference type="SUPFAM" id="SSF52343">
    <property type="entry name" value="Ferredoxin reductase-like, C-terminal NADP-linked domain"/>
    <property type="match status" value="1"/>
</dbReference>
<feature type="transmembrane region" description="Helical" evidence="11">
    <location>
        <begin position="145"/>
        <end position="170"/>
    </location>
</feature>
<keyword evidence="6 11" id="KW-1133">Transmembrane helix</keyword>
<dbReference type="InterPro" id="IPR013112">
    <property type="entry name" value="FAD-bd_8"/>
</dbReference>
<dbReference type="InterPro" id="IPR017927">
    <property type="entry name" value="FAD-bd_FR_type"/>
</dbReference>
<dbReference type="SFLD" id="SFLDS00052">
    <property type="entry name" value="Ferric_Reductase_Domain"/>
    <property type="match status" value="1"/>
</dbReference>
<evidence type="ECO:0000256" key="4">
    <source>
        <dbReference type="ARBA" id="ARBA00022692"/>
    </source>
</evidence>
<dbReference type="EMBL" id="KN832574">
    <property type="protein sequence ID" value="KII83722.1"/>
    <property type="molecule type" value="Genomic_DNA"/>
</dbReference>
<keyword evidence="14" id="KW-1185">Reference proteome</keyword>
<evidence type="ECO:0000256" key="2">
    <source>
        <dbReference type="ARBA" id="ARBA00006278"/>
    </source>
</evidence>
<feature type="transmembrane region" description="Helical" evidence="11">
    <location>
        <begin position="30"/>
        <end position="48"/>
    </location>
</feature>
<proteinExistence type="inferred from homology"/>
<evidence type="ECO:0000256" key="8">
    <source>
        <dbReference type="ARBA" id="ARBA00023065"/>
    </source>
</evidence>
<evidence type="ECO:0000256" key="1">
    <source>
        <dbReference type="ARBA" id="ARBA00004141"/>
    </source>
</evidence>
<dbReference type="SFLD" id="SFLDG01168">
    <property type="entry name" value="Ferric_reductase_subgroup_(FRE"/>
    <property type="match status" value="1"/>
</dbReference>
<feature type="transmembrane region" description="Helical" evidence="11">
    <location>
        <begin position="222"/>
        <end position="239"/>
    </location>
</feature>